<name>C0CIK7_BLAHS</name>
<dbReference type="Gene3D" id="2.60.40.10">
    <property type="entry name" value="Immunoglobulins"/>
    <property type="match status" value="1"/>
</dbReference>
<accession>C0CIK7</accession>
<evidence type="ECO:0000313" key="3">
    <source>
        <dbReference type="Proteomes" id="UP000003100"/>
    </source>
</evidence>
<organism evidence="2 3">
    <name type="scientific">Blautia hydrogenotrophica (strain DSM 10507 / JCM 14656 / S5a33)</name>
    <name type="common">Ruminococcus hydrogenotrophicus</name>
    <dbReference type="NCBI Taxonomy" id="476272"/>
    <lineage>
        <taxon>Bacteria</taxon>
        <taxon>Bacillati</taxon>
        <taxon>Bacillota</taxon>
        <taxon>Clostridia</taxon>
        <taxon>Lachnospirales</taxon>
        <taxon>Lachnospiraceae</taxon>
        <taxon>Blautia</taxon>
    </lineage>
</organism>
<dbReference type="HOGENOM" id="CLU_958670_0_0_9"/>
<gene>
    <name evidence="2" type="ORF">RUMHYD_00671</name>
</gene>
<dbReference type="InterPro" id="IPR013783">
    <property type="entry name" value="Ig-like_fold"/>
</dbReference>
<dbReference type="PATRIC" id="fig|476272.21.peg.3676"/>
<keyword evidence="3" id="KW-1185">Reference proteome</keyword>
<dbReference type="EMBL" id="ACBZ01000024">
    <property type="protein sequence ID" value="EEG50390.1"/>
    <property type="molecule type" value="Genomic_DNA"/>
</dbReference>
<evidence type="ECO:0000313" key="2">
    <source>
        <dbReference type="EMBL" id="EEG50390.1"/>
    </source>
</evidence>
<dbReference type="Proteomes" id="UP000003100">
    <property type="component" value="Unassembled WGS sequence"/>
</dbReference>
<dbReference type="AlphaFoldDB" id="C0CIK7"/>
<comment type="caution">
    <text evidence="2">The sequence shown here is derived from an EMBL/GenBank/DDBJ whole genome shotgun (WGS) entry which is preliminary data.</text>
</comment>
<proteinExistence type="predicted"/>
<protein>
    <recommendedName>
        <fullName evidence="1">Pesticidal crystal protein Cry22Aa Ig-like domain-containing protein</fullName>
    </recommendedName>
</protein>
<dbReference type="Pfam" id="PF16403">
    <property type="entry name" value="Bact_surface_Ig-like"/>
    <property type="match status" value="1"/>
</dbReference>
<reference evidence="2 3" key="2">
    <citation type="submission" date="2009-02" db="EMBL/GenBank/DDBJ databases">
        <title>Draft genome sequence of Blautia hydrogenotrophica DSM 10507 (Ruminococcus hydrogenotrophicus DSM 10507).</title>
        <authorList>
            <person name="Sudarsanam P."/>
            <person name="Ley R."/>
            <person name="Guruge J."/>
            <person name="Turnbaugh P.J."/>
            <person name="Mahowald M."/>
            <person name="Liep D."/>
            <person name="Gordon J."/>
        </authorList>
    </citation>
    <scope>NUCLEOTIDE SEQUENCE [LARGE SCALE GENOMIC DNA]</scope>
    <source>
        <strain evidence="3">DSM 10507 / JCM 14656 / S5a33</strain>
    </source>
</reference>
<evidence type="ECO:0000259" key="1">
    <source>
        <dbReference type="Pfam" id="PF16403"/>
    </source>
</evidence>
<dbReference type="InterPro" id="IPR032179">
    <property type="entry name" value="Cry22Aa_Ig-like"/>
</dbReference>
<reference evidence="2 3" key="1">
    <citation type="submission" date="2009-01" db="EMBL/GenBank/DDBJ databases">
        <authorList>
            <person name="Fulton L."/>
            <person name="Clifton S."/>
            <person name="Fulton B."/>
            <person name="Xu J."/>
            <person name="Minx P."/>
            <person name="Pepin K.H."/>
            <person name="Johnson M."/>
            <person name="Bhonagiri V."/>
            <person name="Nash W.E."/>
            <person name="Mardis E.R."/>
            <person name="Wilson R.K."/>
        </authorList>
    </citation>
    <scope>NUCLEOTIDE SEQUENCE [LARGE SCALE GENOMIC DNA]</scope>
    <source>
        <strain evidence="3">DSM 10507 / JCM 14656 / S5a33</strain>
    </source>
</reference>
<feature type="domain" description="Pesticidal crystal protein Cry22Aa Ig-like" evidence="1">
    <location>
        <begin position="217"/>
        <end position="277"/>
    </location>
</feature>
<sequence>MESKMRRHRVRLVLGITGILLLIAIVAAAAYQDKRQEKKPAKREKVGQEALEFQTEEIVYDGSGRLDLLEGVRGTDVDGSDITREVNALITGSGTRNRKKVRYSLFTAEGRELTRERTLVLKNYQGPKITLDGQLNLEASWLDDLIEILKEKGKIKGDDGFGKDVTNQITWTRKKLSQGSYLLTFQLSNAYLDTAQETVKAQIEGEVSDLVLTLVQDHIEIPVGADFDPLVYVEEARDPLSGSVIDRLQVSSSVNVSVPGRYSVVYTAVSLDGTQTAEAVLSVTVTGGDK</sequence>